<dbReference type="EMBL" id="AGYR01000035">
    <property type="protein sequence ID" value="ENZ13098.1"/>
    <property type="molecule type" value="Genomic_DNA"/>
</dbReference>
<protein>
    <recommendedName>
        <fullName evidence="3">MmcQ/YjbR family DNA-binding protein</fullName>
    </recommendedName>
</protein>
<evidence type="ECO:0000313" key="1">
    <source>
        <dbReference type="EMBL" id="ENZ13098.1"/>
    </source>
</evidence>
<dbReference type="PANTHER" id="PTHR35145">
    <property type="entry name" value="CYTOPLASMIC PROTEIN-RELATED"/>
    <property type="match status" value="1"/>
</dbReference>
<gene>
    <name evidence="1" type="ORF">HMPREF1090_03034</name>
</gene>
<dbReference type="AlphaFoldDB" id="A0A0E2H872"/>
<dbReference type="Gene3D" id="3.90.1150.30">
    <property type="match status" value="1"/>
</dbReference>
<dbReference type="Pfam" id="PF04237">
    <property type="entry name" value="YjbR"/>
    <property type="match status" value="1"/>
</dbReference>
<comment type="caution">
    <text evidence="1">The sequence shown here is derived from an EMBL/GenBank/DDBJ whole genome shotgun (WGS) entry which is preliminary data.</text>
</comment>
<sequence>MRLNVLSVYAYIKRRMNTAIVWTVIRHRGNKRVFAWIYRREEQVCINLKCAPEWIEFWRNAYSGVRPGYHLNKKHWNTVVLDGSVPDKDIKRMIGESYDLTRGSGKERQAFGITWFI</sequence>
<dbReference type="HOGENOM" id="CLU_105851_5_1_9"/>
<dbReference type="InterPro" id="IPR007351">
    <property type="entry name" value="YjbR"/>
</dbReference>
<dbReference type="PANTHER" id="PTHR35145:SF1">
    <property type="entry name" value="CYTOPLASMIC PROTEIN"/>
    <property type="match status" value="1"/>
</dbReference>
<reference evidence="1 2" key="1">
    <citation type="submission" date="2013-01" db="EMBL/GenBank/DDBJ databases">
        <title>The Genome Sequence of Clostridium clostridioforme 90A8.</title>
        <authorList>
            <consortium name="The Broad Institute Genome Sequencing Platform"/>
            <person name="Earl A."/>
            <person name="Ward D."/>
            <person name="Feldgarden M."/>
            <person name="Gevers D."/>
            <person name="Courvalin P."/>
            <person name="Lambert T."/>
            <person name="Walker B."/>
            <person name="Young S.K."/>
            <person name="Zeng Q."/>
            <person name="Gargeya S."/>
            <person name="Fitzgerald M."/>
            <person name="Haas B."/>
            <person name="Abouelleil A."/>
            <person name="Alvarado L."/>
            <person name="Arachchi H.M."/>
            <person name="Berlin A.M."/>
            <person name="Chapman S.B."/>
            <person name="Dewar J."/>
            <person name="Goldberg J."/>
            <person name="Griggs A."/>
            <person name="Gujja S."/>
            <person name="Hansen M."/>
            <person name="Howarth C."/>
            <person name="Imamovic A."/>
            <person name="Larimer J."/>
            <person name="McCowan C."/>
            <person name="Murphy C."/>
            <person name="Neiman D."/>
            <person name="Pearson M."/>
            <person name="Priest M."/>
            <person name="Roberts A."/>
            <person name="Saif S."/>
            <person name="Shea T."/>
            <person name="Sisk P."/>
            <person name="Sykes S."/>
            <person name="Wortman J."/>
            <person name="Nusbaum C."/>
            <person name="Birren B."/>
        </authorList>
    </citation>
    <scope>NUCLEOTIDE SEQUENCE [LARGE SCALE GENOMIC DNA]</scope>
    <source>
        <strain evidence="1 2">90A8</strain>
    </source>
</reference>
<evidence type="ECO:0008006" key="3">
    <source>
        <dbReference type="Google" id="ProtNLM"/>
    </source>
</evidence>
<dbReference type="InterPro" id="IPR038056">
    <property type="entry name" value="YjbR-like_sf"/>
</dbReference>
<dbReference type="SUPFAM" id="SSF142906">
    <property type="entry name" value="YjbR-like"/>
    <property type="match status" value="1"/>
</dbReference>
<name>A0A0E2H872_9FIRM</name>
<dbReference type="InterPro" id="IPR058532">
    <property type="entry name" value="YjbR/MT2646/Rv2570-like"/>
</dbReference>
<evidence type="ECO:0000313" key="2">
    <source>
        <dbReference type="Proteomes" id="UP000013085"/>
    </source>
</evidence>
<accession>A0A0E2H872</accession>
<dbReference type="Proteomes" id="UP000013085">
    <property type="component" value="Unassembled WGS sequence"/>
</dbReference>
<proteinExistence type="predicted"/>
<organism evidence="1 2">
    <name type="scientific">[Clostridium] clostridioforme 90A8</name>
    <dbReference type="NCBI Taxonomy" id="999408"/>
    <lineage>
        <taxon>Bacteria</taxon>
        <taxon>Bacillati</taxon>
        <taxon>Bacillota</taxon>
        <taxon>Clostridia</taxon>
        <taxon>Lachnospirales</taxon>
        <taxon>Lachnospiraceae</taxon>
        <taxon>Enterocloster</taxon>
    </lineage>
</organism>
<dbReference type="PATRIC" id="fig|999408.3.peg.3271"/>